<gene>
    <name evidence="3" type="ORF">ACFQL9_15910</name>
</gene>
<evidence type="ECO:0000313" key="4">
    <source>
        <dbReference type="Proteomes" id="UP001596461"/>
    </source>
</evidence>
<evidence type="ECO:0000313" key="3">
    <source>
        <dbReference type="EMBL" id="MFC7071130.1"/>
    </source>
</evidence>
<organism evidence="3 4">
    <name type="scientific">Halobaculum lipolyticum</name>
    <dbReference type="NCBI Taxonomy" id="3032001"/>
    <lineage>
        <taxon>Archaea</taxon>
        <taxon>Methanobacteriati</taxon>
        <taxon>Methanobacteriota</taxon>
        <taxon>Stenosarchaea group</taxon>
        <taxon>Halobacteria</taxon>
        <taxon>Halobacteriales</taxon>
        <taxon>Haloferacaceae</taxon>
        <taxon>Halobaculum</taxon>
    </lineage>
</organism>
<dbReference type="AlphaFoldDB" id="A0ABD5WFA8"/>
<dbReference type="InterPro" id="IPR018649">
    <property type="entry name" value="SHOCT"/>
</dbReference>
<accession>A0ABD5WFA8</accession>
<comment type="caution">
    <text evidence="3">The sequence shown here is derived from an EMBL/GenBank/DDBJ whole genome shotgun (WGS) entry which is preliminary data.</text>
</comment>
<dbReference type="Pfam" id="PF09851">
    <property type="entry name" value="SHOCT"/>
    <property type="match status" value="1"/>
</dbReference>
<feature type="transmembrane region" description="Helical" evidence="1">
    <location>
        <begin position="47"/>
        <end position="68"/>
    </location>
</feature>
<keyword evidence="1" id="KW-1133">Transmembrane helix</keyword>
<proteinExistence type="predicted"/>
<keyword evidence="1" id="KW-0812">Transmembrane</keyword>
<protein>
    <submittedName>
        <fullName evidence="3">SHOCT domain-containing protein</fullName>
    </submittedName>
</protein>
<dbReference type="Proteomes" id="UP001596461">
    <property type="component" value="Unassembled WGS sequence"/>
</dbReference>
<dbReference type="RefSeq" id="WP_390211174.1">
    <property type="nucleotide sequence ID" value="NZ_JBHTAH010000018.1"/>
</dbReference>
<keyword evidence="4" id="KW-1185">Reference proteome</keyword>
<evidence type="ECO:0000259" key="2">
    <source>
        <dbReference type="Pfam" id="PF09851"/>
    </source>
</evidence>
<evidence type="ECO:0000256" key="1">
    <source>
        <dbReference type="SAM" id="Phobius"/>
    </source>
</evidence>
<name>A0ABD5WFA8_9EURY</name>
<reference evidence="3 4" key="1">
    <citation type="journal article" date="2019" name="Int. J. Syst. Evol. Microbiol.">
        <title>The Global Catalogue of Microorganisms (GCM) 10K type strain sequencing project: providing services to taxonomists for standard genome sequencing and annotation.</title>
        <authorList>
            <consortium name="The Broad Institute Genomics Platform"/>
            <consortium name="The Broad Institute Genome Sequencing Center for Infectious Disease"/>
            <person name="Wu L."/>
            <person name="Ma J."/>
        </authorList>
    </citation>
    <scope>NUCLEOTIDE SEQUENCE [LARGE SCALE GENOMIC DNA]</scope>
    <source>
        <strain evidence="3 4">DT31</strain>
    </source>
</reference>
<dbReference type="EMBL" id="JBHTAH010000018">
    <property type="protein sequence ID" value="MFC7071130.1"/>
    <property type="molecule type" value="Genomic_DNA"/>
</dbReference>
<feature type="domain" description="SHOCT" evidence="2">
    <location>
        <begin position="85"/>
        <end position="111"/>
    </location>
</feature>
<keyword evidence="1" id="KW-0472">Membrane</keyword>
<sequence length="114" mass="11897">MSAVTTPLDVLAQVGPHGPMGPHGPAGGGWTGGGWMGGGALPWLGPWGGFLATLLLLGLVAVTVYAAVTLARRERVASDGDRGDDALAVLDRRYARGEVDDEEYAERRERLTGN</sequence>